<evidence type="ECO:0008006" key="4">
    <source>
        <dbReference type="Google" id="ProtNLM"/>
    </source>
</evidence>
<feature type="transmembrane region" description="Helical" evidence="1">
    <location>
        <begin position="172"/>
        <end position="196"/>
    </location>
</feature>
<keyword evidence="2" id="KW-0614">Plasmid</keyword>
<keyword evidence="1" id="KW-1133">Transmembrane helix</keyword>
<proteinExistence type="predicted"/>
<geneLocation type="plasmid" evidence="2 3">
    <name>pLlyPCM2298_1</name>
</geneLocation>
<keyword evidence="1" id="KW-0812">Transmembrane</keyword>
<feature type="transmembrane region" description="Helical" evidence="1">
    <location>
        <begin position="80"/>
        <end position="100"/>
    </location>
</feature>
<feature type="transmembrane region" description="Helical" evidence="1">
    <location>
        <begin position="106"/>
        <end position="132"/>
    </location>
</feature>
<accession>A0ABY4YCM8</accession>
<reference evidence="2" key="1">
    <citation type="submission" date="2021-03" db="EMBL/GenBank/DDBJ databases">
        <title>Legionella lytica PCM 2298.</title>
        <authorList>
            <person name="Koper P."/>
        </authorList>
    </citation>
    <scope>NUCLEOTIDE SEQUENCE</scope>
    <source>
        <strain evidence="2">PCM 2298</strain>
        <plasmid evidence="2">pLlyPCM2298_1</plasmid>
    </source>
</reference>
<evidence type="ECO:0000313" key="2">
    <source>
        <dbReference type="EMBL" id="USQ15403.1"/>
    </source>
</evidence>
<feature type="transmembrane region" description="Helical" evidence="1">
    <location>
        <begin position="38"/>
        <end position="56"/>
    </location>
</feature>
<dbReference type="RefSeq" id="WP_252582642.1">
    <property type="nucleotide sequence ID" value="NZ_CP071528.1"/>
</dbReference>
<protein>
    <recommendedName>
        <fullName evidence="4">Transmembrane protein</fullName>
    </recommendedName>
</protein>
<keyword evidence="3" id="KW-1185">Reference proteome</keyword>
<gene>
    <name evidence="2" type="ORF">J2N86_14240</name>
</gene>
<name>A0ABY4YCM8_9GAMM</name>
<dbReference type="EMBL" id="CP071528">
    <property type="protein sequence ID" value="USQ15403.1"/>
    <property type="molecule type" value="Genomic_DNA"/>
</dbReference>
<feature type="transmembrane region" description="Helical" evidence="1">
    <location>
        <begin position="12"/>
        <end position="32"/>
    </location>
</feature>
<organism evidence="2 3">
    <name type="scientific">Legionella lytica</name>
    <dbReference type="NCBI Taxonomy" id="96232"/>
    <lineage>
        <taxon>Bacteria</taxon>
        <taxon>Pseudomonadati</taxon>
        <taxon>Pseudomonadota</taxon>
        <taxon>Gammaproteobacteria</taxon>
        <taxon>Legionellales</taxon>
        <taxon>Legionellaceae</taxon>
        <taxon>Legionella</taxon>
    </lineage>
</organism>
<dbReference type="Proteomes" id="UP001057474">
    <property type="component" value="Plasmid pLlyPCM2298_1"/>
</dbReference>
<evidence type="ECO:0000256" key="1">
    <source>
        <dbReference type="SAM" id="Phobius"/>
    </source>
</evidence>
<feature type="transmembrane region" description="Helical" evidence="1">
    <location>
        <begin position="139"/>
        <end position="157"/>
    </location>
</feature>
<keyword evidence="1" id="KW-0472">Membrane</keyword>
<sequence>MVTSEKKCQFNLLNMYSWSLLLAFICATFAMYNTSNTSLQGFFETLPLIVFAVYFCEKFSPLVKKPGCSLGKVELFKRNLFLLSFSFLFGSLLSLIFSYNNCDAKGWWSLIISIITFYGLFFSIFFSAIALLIENHKTYIMAFSFIVVILVSIEPFFPHRMFIPLLGNIDTLYVTTCSLLIFHCLFVITHKIIGFFQGKRNNVSK</sequence>
<evidence type="ECO:0000313" key="3">
    <source>
        <dbReference type="Proteomes" id="UP001057474"/>
    </source>
</evidence>